<name>A0AAJ5X5Q5_9CAUL</name>
<evidence type="ECO:0000259" key="11">
    <source>
        <dbReference type="Pfam" id="PF00694"/>
    </source>
</evidence>
<dbReference type="EC" id="4.2.1.33" evidence="10"/>
<keyword evidence="7 10" id="KW-0028">Amino-acid biosynthesis</keyword>
<protein>
    <recommendedName>
        <fullName evidence="10">3-isopropylmalate dehydratase small subunit</fullName>
        <ecNumber evidence="10">4.2.1.33</ecNumber>
    </recommendedName>
    <alternativeName>
        <fullName evidence="10">Alpha-IPM isomerase</fullName>
        <shortName evidence="10">IPMI</shortName>
    </alternativeName>
    <alternativeName>
        <fullName evidence="10">Isopropylmalate isomerase</fullName>
    </alternativeName>
</protein>
<evidence type="ECO:0000313" key="12">
    <source>
        <dbReference type="EMBL" id="WEK41492.1"/>
    </source>
</evidence>
<dbReference type="NCBIfam" id="TIGR00171">
    <property type="entry name" value="leuD"/>
    <property type="match status" value="1"/>
</dbReference>
<dbReference type="HAMAP" id="MF_01031">
    <property type="entry name" value="LeuD_type1"/>
    <property type="match status" value="1"/>
</dbReference>
<comment type="similarity">
    <text evidence="4 10">Belongs to the LeuD family. LeuD type 1 subfamily.</text>
</comment>
<evidence type="ECO:0000256" key="5">
    <source>
        <dbReference type="ARBA" id="ARBA00011271"/>
    </source>
</evidence>
<comment type="pathway">
    <text evidence="3 10">Amino-acid biosynthesis; L-leucine biosynthesis; L-leucine from 3-methyl-2-oxobutanoate: step 2/4.</text>
</comment>
<dbReference type="InterPro" id="IPR015928">
    <property type="entry name" value="Aconitase/3IPM_dehydase_swvl"/>
</dbReference>
<evidence type="ECO:0000256" key="4">
    <source>
        <dbReference type="ARBA" id="ARBA00009845"/>
    </source>
</evidence>
<dbReference type="Gene3D" id="3.20.19.10">
    <property type="entry name" value="Aconitase, domain 4"/>
    <property type="match status" value="1"/>
</dbReference>
<dbReference type="EMBL" id="CP119326">
    <property type="protein sequence ID" value="WEK41492.1"/>
    <property type="molecule type" value="Genomic_DNA"/>
</dbReference>
<proteinExistence type="inferred from homology"/>
<dbReference type="InterPro" id="IPR050075">
    <property type="entry name" value="LeuD"/>
</dbReference>
<dbReference type="GO" id="GO:0009316">
    <property type="term" value="C:3-isopropylmalate dehydratase complex"/>
    <property type="evidence" value="ECO:0007669"/>
    <property type="project" value="InterPro"/>
</dbReference>
<dbReference type="FunFam" id="3.20.19.10:FF:000003">
    <property type="entry name" value="3-isopropylmalate dehydratase small subunit"/>
    <property type="match status" value="1"/>
</dbReference>
<dbReference type="Proteomes" id="UP001213664">
    <property type="component" value="Chromosome"/>
</dbReference>
<dbReference type="InterPro" id="IPR033940">
    <property type="entry name" value="IPMI_Swivel"/>
</dbReference>
<dbReference type="Pfam" id="PF00694">
    <property type="entry name" value="Aconitase_C"/>
    <property type="match status" value="1"/>
</dbReference>
<dbReference type="PANTHER" id="PTHR43345:SF5">
    <property type="entry name" value="3-ISOPROPYLMALATE DEHYDRATASE SMALL SUBUNIT"/>
    <property type="match status" value="1"/>
</dbReference>
<evidence type="ECO:0000256" key="6">
    <source>
        <dbReference type="ARBA" id="ARBA00022430"/>
    </source>
</evidence>
<dbReference type="AlphaFoldDB" id="A0AAJ5X5Q5"/>
<comment type="catalytic activity">
    <reaction evidence="1 10">
        <text>(2R,3S)-3-isopropylmalate = (2S)-2-isopropylmalate</text>
        <dbReference type="Rhea" id="RHEA:32287"/>
        <dbReference type="ChEBI" id="CHEBI:1178"/>
        <dbReference type="ChEBI" id="CHEBI:35121"/>
        <dbReference type="EC" id="4.2.1.33"/>
    </reaction>
</comment>
<keyword evidence="9 10" id="KW-0100">Branched-chain amino acid biosynthesis</keyword>
<dbReference type="PANTHER" id="PTHR43345">
    <property type="entry name" value="3-ISOPROPYLMALATE DEHYDRATASE SMALL SUBUNIT 2-RELATED-RELATED"/>
    <property type="match status" value="1"/>
</dbReference>
<dbReference type="InterPro" id="IPR004431">
    <property type="entry name" value="3-IsopropMal_deHydase_ssu"/>
</dbReference>
<accession>A0AAJ5X5Q5</accession>
<evidence type="ECO:0000256" key="2">
    <source>
        <dbReference type="ARBA" id="ARBA00002695"/>
    </source>
</evidence>
<dbReference type="GO" id="GO:0009098">
    <property type="term" value="P:L-leucine biosynthetic process"/>
    <property type="evidence" value="ECO:0007669"/>
    <property type="project" value="UniProtKB-UniRule"/>
</dbReference>
<dbReference type="NCBIfam" id="NF002458">
    <property type="entry name" value="PRK01641.1"/>
    <property type="match status" value="1"/>
</dbReference>
<reference evidence="12" key="1">
    <citation type="submission" date="2023-03" db="EMBL/GenBank/DDBJ databases">
        <title>Andean soil-derived lignocellulolytic bacterial consortium as a source of novel taxa and putative plastic-active enzymes.</title>
        <authorList>
            <person name="Diaz-Garcia L."/>
            <person name="Chuvochina M."/>
            <person name="Feuerriegel G."/>
            <person name="Bunk B."/>
            <person name="Sproer C."/>
            <person name="Streit W.R."/>
            <person name="Rodriguez L.M."/>
            <person name="Overmann J."/>
            <person name="Jimenez D.J."/>
        </authorList>
    </citation>
    <scope>NUCLEOTIDE SEQUENCE</scope>
    <source>
        <strain evidence="12">MAG 833</strain>
    </source>
</reference>
<evidence type="ECO:0000256" key="9">
    <source>
        <dbReference type="ARBA" id="ARBA00023304"/>
    </source>
</evidence>
<evidence type="ECO:0000256" key="3">
    <source>
        <dbReference type="ARBA" id="ARBA00004729"/>
    </source>
</evidence>
<gene>
    <name evidence="10 12" type="primary">leuD</name>
    <name evidence="12" type="ORF">P0Y50_07780</name>
</gene>
<feature type="domain" description="Aconitase A/isopropylmalate dehydratase small subunit swivel" evidence="11">
    <location>
        <begin position="1"/>
        <end position="122"/>
    </location>
</feature>
<dbReference type="InterPro" id="IPR000573">
    <property type="entry name" value="AconitaseA/IPMdHydase_ssu_swvl"/>
</dbReference>
<evidence type="ECO:0000256" key="1">
    <source>
        <dbReference type="ARBA" id="ARBA00000491"/>
    </source>
</evidence>
<comment type="subunit">
    <text evidence="5 10">Heterodimer of LeuC and LeuD.</text>
</comment>
<dbReference type="SUPFAM" id="SSF52016">
    <property type="entry name" value="LeuD/IlvD-like"/>
    <property type="match status" value="1"/>
</dbReference>
<keyword evidence="8 10" id="KW-0456">Lyase</keyword>
<evidence type="ECO:0000256" key="10">
    <source>
        <dbReference type="HAMAP-Rule" id="MF_01031"/>
    </source>
</evidence>
<evidence type="ECO:0000256" key="7">
    <source>
        <dbReference type="ARBA" id="ARBA00022605"/>
    </source>
</evidence>
<evidence type="ECO:0000256" key="8">
    <source>
        <dbReference type="ARBA" id="ARBA00023239"/>
    </source>
</evidence>
<comment type="function">
    <text evidence="2 10">Catalyzes the isomerization between 2-isopropylmalate and 3-isopropylmalate, via the formation of 2-isopropylmaleate.</text>
</comment>
<sequence>MTPFTTLSGVAAPLPITNIDTDKILAGRFLKTIKREGLGEALFDSMRRHPDGAPRVDFVLNQPPYDHAVFIVALDNFGCGSSREHAPWALADFGVRCIVAPSFADIFANNCSKNGILPVVLTRADIDWLIDRVSKPETAVLAVDLPEQTLQAGDRRFAFDIAPGAKKRLVEGLDEIGGTLRLLHRIEAFETGRQAEAYRFPSTSTAVSGLRRRPAG</sequence>
<dbReference type="GO" id="GO:0003861">
    <property type="term" value="F:3-isopropylmalate dehydratase activity"/>
    <property type="evidence" value="ECO:0007669"/>
    <property type="project" value="UniProtKB-UniRule"/>
</dbReference>
<keyword evidence="6 10" id="KW-0432">Leucine biosynthesis</keyword>
<evidence type="ECO:0000313" key="13">
    <source>
        <dbReference type="Proteomes" id="UP001213664"/>
    </source>
</evidence>
<organism evidence="12 13">
    <name type="scientific">Candidatus Brevundimonas colombiensis</name>
    <dbReference type="NCBI Taxonomy" id="3121376"/>
    <lineage>
        <taxon>Bacteria</taxon>
        <taxon>Pseudomonadati</taxon>
        <taxon>Pseudomonadota</taxon>
        <taxon>Alphaproteobacteria</taxon>
        <taxon>Caulobacterales</taxon>
        <taxon>Caulobacteraceae</taxon>
        <taxon>Brevundimonas</taxon>
    </lineage>
</organism>
<dbReference type="CDD" id="cd01577">
    <property type="entry name" value="IPMI_Swivel"/>
    <property type="match status" value="1"/>
</dbReference>